<keyword evidence="2" id="KW-0677">Repeat</keyword>
<evidence type="ECO:0000256" key="3">
    <source>
        <dbReference type="SAM" id="MobiDB-lite"/>
    </source>
</evidence>
<dbReference type="RefSeq" id="WP_015604430.1">
    <property type="nucleotide sequence ID" value="NC_021175.1"/>
</dbReference>
<dbReference type="Pfam" id="PF18483">
    <property type="entry name" value="Lectin_L-type_dom"/>
    <property type="match status" value="1"/>
</dbReference>
<dbReference type="Pfam" id="PF17965">
    <property type="entry name" value="MucBP_2"/>
    <property type="match status" value="4"/>
</dbReference>
<evidence type="ECO:0000256" key="1">
    <source>
        <dbReference type="ARBA" id="ARBA00022729"/>
    </source>
</evidence>
<feature type="compositionally biased region" description="Polar residues" evidence="3">
    <location>
        <begin position="757"/>
        <end position="771"/>
    </location>
</feature>
<evidence type="ECO:0000313" key="9">
    <source>
        <dbReference type="Proteomes" id="UP000013306"/>
    </source>
</evidence>
<gene>
    <name evidence="8" type="ORF">I872_01600</name>
</gene>
<feature type="domain" description="Mucin binding" evidence="6">
    <location>
        <begin position="905"/>
        <end position="966"/>
    </location>
</feature>
<feature type="domain" description="Mub B2-like" evidence="7">
    <location>
        <begin position="1429"/>
        <end position="1531"/>
    </location>
</feature>
<dbReference type="Gene3D" id="3.10.20.470">
    <property type="match status" value="4"/>
</dbReference>
<feature type="domain" description="Mub B2-like" evidence="7">
    <location>
        <begin position="971"/>
        <end position="1072"/>
    </location>
</feature>
<evidence type="ECO:0000259" key="5">
    <source>
        <dbReference type="Pfam" id="PF06458"/>
    </source>
</evidence>
<feature type="domain" description="Mub B2-like" evidence="7">
    <location>
        <begin position="1160"/>
        <end position="1261"/>
    </location>
</feature>
<feature type="region of interest" description="Disordered" evidence="3">
    <location>
        <begin position="1043"/>
        <end position="1066"/>
    </location>
</feature>
<feature type="compositionally biased region" description="Low complexity" evidence="3">
    <location>
        <begin position="1295"/>
        <end position="1315"/>
    </location>
</feature>
<dbReference type="SUPFAM" id="SSF49899">
    <property type="entry name" value="Concanavalin A-like lectins/glucanases"/>
    <property type="match status" value="1"/>
</dbReference>
<evidence type="ECO:0000259" key="4">
    <source>
        <dbReference type="Pfam" id="PF04650"/>
    </source>
</evidence>
<feature type="domain" description="Mucin binding" evidence="6">
    <location>
        <begin position="1618"/>
        <end position="1691"/>
    </location>
</feature>
<dbReference type="InterPro" id="IPR041495">
    <property type="entry name" value="Mub_B2"/>
</dbReference>
<feature type="domain" description="Mucin binding" evidence="6">
    <location>
        <begin position="1079"/>
        <end position="1150"/>
    </location>
</feature>
<dbReference type="Gene3D" id="3.10.20.320">
    <property type="entry name" value="Putative peptidoglycan bound protein (lpxtg motif)"/>
    <property type="match status" value="1"/>
</dbReference>
<evidence type="ECO:0000259" key="6">
    <source>
        <dbReference type="Pfam" id="PF17965"/>
    </source>
</evidence>
<sequence length="1740" mass="187504">MDKNARRRLNRASAEKRLRYSVRKFNVGVASVAVAAFMFFGGNVVSADTLAKTDSSTTSTEKTTSVPDSGKDSGTDDSDSESAIGKDSTVATVAESNTVSSAVSTASSTSAEDLSSKVEDKTVKSEAASKSEAVLKEATSQASKASVATSQSAAPAAQSEAPAASPASSATAESTAVSSEAAAESTAAVEPKVSVEKAASQAASLATASKTPNAVAKSEANSTLAAAQNEVNKGYADFRKSGESGFRSFDPQTGKTTVTKENFLDYFRLNGSATYNSYDGIVTLTPDENSKTGNFSLKSKINMNQSFKLTGGVNLGSKTQERYGADGIGFAFHTGNTTDLGADGGNLGIGGLRNATGFKLDTFWNVHTPPKGNRFDTSNTDSFQYGWAEDPRLGQFGAWVNTTHKQVPGARGLFGPSGTYERWWAETDAGSAQRLDSSDLDGRFHRFAIQYDGVTKELTVSYESNLGIKQWKKKVSTPEELMSMVVTATTGNYKNLQQFQIKRFDFYQSASVDVRYEDEQGREIAEGSVAYPQGAFKGKPYTTEQKTIPGYGFVRMKNGSLPPSGTLADWGTNGTVTYVYRKGATDTKTEKKTVSRTIYYKYKPGVTGPTLPPAYTQTAEFTRTVTGGRPGPWSPSSKNFAPVDSLDVPGYTPDIATVPGLTVNPGSTPSDVTVYYDKIAPRVTTETKDVTRTVVYEYEDGVTRNRPALPREVQQNVQFTRQVSEDPATGRKTYGNWTPSRQTVDAVDTPAIKGFTPNKTRVNSASVSPTDPSWREIVSYRKNDPKVTTETKDVTRTVAYEYEDGVTRNRPALPQPVEQTVQFTRQVSEDPVTGQKTYGNWTPSRQNVAAVDSPEVAGFTPNKPRVNSASVAPTDPSWREIVSYSAATQKGSIVYRTDGKNGVEAKTLHTDNVTGNSNTPVNYTTTAKINEFKQLGYDLVSDGFTKAGGQKFDSNNNVDQTWEVVLTPRIETKQETKDVTRNVRYQYKDGVTTGRPALPRPVTQTTTFTRPVSVNKVTGVETPGQWNKPSEELPKVDSPAVTGFTPDKPSVPAATVTPTSPNEDEVVSYSQDDQRGIIEYVTDGQNGVPAKTLYTDGVTGKSGEDVVYSTASRIAQLQQAGYKLVSDGFTQPSGQKFDNDKTKDQVWKVVVTPRVDDNTNPADLNSKVTRTIKYQYADGQTAGRPALKAPVTQEATFTRTGKINAVTGEKTFTAWTPATKELAQEATPVVTGFVADKANVAAKTVKAGDANSEEVVQYKKLGSYVPNVPDGLPKVPNLPYPNDPKDPSKPGTDLPVIPHVPGTTPVGPDGTTPLTPKDPSDPSKGYNPPPIPSDPTKDTPINFVKDGQKAIISFVDQTDGNKELTKVVESGKSGEPIGTTNYAARLKELTDKGYEIVNDEFKGPKTFDNDDKKDQTFTVTLRQGTEKITDPAKLNKKVSRTIKYEYADGQTAGRPALKAPVTQEAAFTRTGERNRVTGVETFGAWTPATKELAQEATPVVTGFVADKANVAAKTVTPDDKDSEETVKYSKLGSYVPNVPDGLPKVPNLPYPNDPKDPSKPGTDLPVIPHVPGTTPVGPDGTTPLTPKDPSDPSKGYNPPPIPSDPTKDTPINFVKDGQKAIISFVDQTDGNKELTKVVESGKSGEPIGTTNYAARLKELTDKGYKVVNDEFKGPKTFDNDDKKDQTFTVAMRQVVVPFDPNNPPKPDTPMDPSNPGGPQWTDDKIKSAQQESSERIEPYD</sequence>
<feature type="compositionally biased region" description="Low complexity" evidence="3">
    <location>
        <begin position="53"/>
        <end position="65"/>
    </location>
</feature>
<proteinExistence type="predicted"/>
<keyword evidence="9" id="KW-1185">Reference proteome</keyword>
<feature type="region of interest" description="Disordered" evidence="3">
    <location>
        <begin position="751"/>
        <end position="771"/>
    </location>
</feature>
<dbReference type="Pfam" id="PF06458">
    <property type="entry name" value="MucBP"/>
    <property type="match status" value="1"/>
</dbReference>
<feature type="domain" description="Mub B2-like" evidence="7">
    <location>
        <begin position="585"/>
        <end position="678"/>
    </location>
</feature>
<dbReference type="Gene3D" id="2.60.120.200">
    <property type="match status" value="1"/>
</dbReference>
<feature type="region of interest" description="Disordered" evidence="3">
    <location>
        <begin position="1266"/>
        <end position="1341"/>
    </location>
</feature>
<protein>
    <submittedName>
        <fullName evidence="8">Cell surface protein</fullName>
    </submittedName>
</protein>
<dbReference type="Gene3D" id="2.60.40.4300">
    <property type="match status" value="6"/>
</dbReference>
<dbReference type="Pfam" id="PF17966">
    <property type="entry name" value="Muc_B2"/>
    <property type="match status" value="6"/>
</dbReference>
<feature type="domain" description="MucBP" evidence="5">
    <location>
        <begin position="512"/>
        <end position="581"/>
    </location>
</feature>
<dbReference type="InterPro" id="IPR013320">
    <property type="entry name" value="ConA-like_dom_sf"/>
</dbReference>
<feature type="domain" description="Mucin binding" evidence="6">
    <location>
        <begin position="1348"/>
        <end position="1422"/>
    </location>
</feature>
<feature type="compositionally biased region" description="Basic and acidic residues" evidence="3">
    <location>
        <begin position="114"/>
        <end position="134"/>
    </location>
</feature>
<name>A0ABM5NI52_STRCR</name>
<feature type="region of interest" description="Disordered" evidence="3">
    <location>
        <begin position="1510"/>
        <end position="1612"/>
    </location>
</feature>
<feature type="compositionally biased region" description="Basic and acidic residues" evidence="3">
    <location>
        <begin position="1721"/>
        <end position="1740"/>
    </location>
</feature>
<feature type="domain" description="Mub B2-like" evidence="7">
    <location>
        <begin position="684"/>
        <end position="783"/>
    </location>
</feature>
<feature type="domain" description="YSIRK Gram-positive signal peptide" evidence="4">
    <location>
        <begin position="15"/>
        <end position="40"/>
    </location>
</feature>
<dbReference type="InterPro" id="IPR056573">
    <property type="entry name" value="Lectin_L-type_dom"/>
</dbReference>
<dbReference type="NCBIfam" id="TIGR01168">
    <property type="entry name" value="YSIRK_signal"/>
    <property type="match status" value="1"/>
</dbReference>
<dbReference type="CDD" id="cd01951">
    <property type="entry name" value="lectin_L-type"/>
    <property type="match status" value="1"/>
</dbReference>
<feature type="compositionally biased region" description="Basic and acidic residues" evidence="3">
    <location>
        <begin position="1516"/>
        <end position="1527"/>
    </location>
</feature>
<reference evidence="8 9" key="1">
    <citation type="journal article" date="2013" name="Genome Announc.">
        <title>Complete Genome Sequence of an Oral Commensal, Streptococcus oligofermentans Strain AS 1.3089.</title>
        <authorList>
            <person name="Tong H."/>
            <person name="Shang N."/>
            <person name="Liu L."/>
            <person name="Wang X."/>
            <person name="Cai J."/>
            <person name="Dong X."/>
        </authorList>
    </citation>
    <scope>NUCLEOTIDE SEQUENCE [LARGE SCALE GENOMIC DNA]</scope>
    <source>
        <strain evidence="8 9">AS 1.3089</strain>
    </source>
</reference>
<keyword evidence="1" id="KW-0732">Signal</keyword>
<feature type="compositionally biased region" description="Low complexity" evidence="3">
    <location>
        <begin position="88"/>
        <end position="111"/>
    </location>
</feature>
<evidence type="ECO:0000259" key="7">
    <source>
        <dbReference type="Pfam" id="PF17966"/>
    </source>
</evidence>
<feature type="compositionally biased region" description="Low complexity" evidence="3">
    <location>
        <begin position="1565"/>
        <end position="1585"/>
    </location>
</feature>
<dbReference type="InterPro" id="IPR009459">
    <property type="entry name" value="MucBP_dom"/>
</dbReference>
<feature type="region of interest" description="Disordered" evidence="3">
    <location>
        <begin position="151"/>
        <end position="177"/>
    </location>
</feature>
<feature type="region of interest" description="Disordered" evidence="3">
    <location>
        <begin position="1695"/>
        <end position="1740"/>
    </location>
</feature>
<evidence type="ECO:0000313" key="8">
    <source>
        <dbReference type="EMBL" id="AGK70439.1"/>
    </source>
</evidence>
<evidence type="ECO:0000256" key="2">
    <source>
        <dbReference type="ARBA" id="ARBA00022737"/>
    </source>
</evidence>
<feature type="domain" description="Mub B2-like" evidence="7">
    <location>
        <begin position="788"/>
        <end position="886"/>
    </location>
</feature>
<dbReference type="InterPro" id="IPR005877">
    <property type="entry name" value="YSIRK_signal_dom"/>
</dbReference>
<accession>A0ABM5NI52</accession>
<feature type="region of interest" description="Disordered" evidence="3">
    <location>
        <begin position="51"/>
        <end position="134"/>
    </location>
</feature>
<feature type="compositionally biased region" description="Pro residues" evidence="3">
    <location>
        <begin position="1700"/>
        <end position="1709"/>
    </location>
</feature>
<dbReference type="Proteomes" id="UP000013306">
    <property type="component" value="Chromosome"/>
</dbReference>
<dbReference type="InterPro" id="IPR041558">
    <property type="entry name" value="MucBP_2"/>
</dbReference>
<organism evidence="8 9">
    <name type="scientific">Streptococcus cristatus AS 1.3089</name>
    <dbReference type="NCBI Taxonomy" id="1302863"/>
    <lineage>
        <taxon>Bacteria</taxon>
        <taxon>Bacillati</taxon>
        <taxon>Bacillota</taxon>
        <taxon>Bacilli</taxon>
        <taxon>Lactobacillales</taxon>
        <taxon>Streptococcaceae</taxon>
        <taxon>Streptococcus</taxon>
    </lineage>
</organism>
<dbReference type="Pfam" id="PF04650">
    <property type="entry name" value="YSIRK_signal"/>
    <property type="match status" value="1"/>
</dbReference>
<dbReference type="EMBL" id="CP004409">
    <property type="protein sequence ID" value="AGK70439.1"/>
    <property type="molecule type" value="Genomic_DNA"/>
</dbReference>